<dbReference type="EMBL" id="BNCH01000003">
    <property type="protein sequence ID" value="GHE97218.1"/>
    <property type="molecule type" value="Genomic_DNA"/>
</dbReference>
<dbReference type="InterPro" id="IPR037185">
    <property type="entry name" value="EmrE-like"/>
</dbReference>
<feature type="domain" description="EamA" evidence="7">
    <location>
        <begin position="17"/>
        <end position="149"/>
    </location>
</feature>
<evidence type="ECO:0000256" key="6">
    <source>
        <dbReference type="SAM" id="Phobius"/>
    </source>
</evidence>
<evidence type="ECO:0000256" key="1">
    <source>
        <dbReference type="ARBA" id="ARBA00004141"/>
    </source>
</evidence>
<gene>
    <name evidence="8" type="ORF">GCM10016455_17100</name>
</gene>
<organism evidence="8 9">
    <name type="scientific">Aliiroseovarius zhejiangensis</name>
    <dbReference type="NCBI Taxonomy" id="1632025"/>
    <lineage>
        <taxon>Bacteria</taxon>
        <taxon>Pseudomonadati</taxon>
        <taxon>Pseudomonadota</taxon>
        <taxon>Alphaproteobacteria</taxon>
        <taxon>Rhodobacterales</taxon>
        <taxon>Paracoccaceae</taxon>
        <taxon>Aliiroseovarius</taxon>
    </lineage>
</organism>
<protein>
    <recommendedName>
        <fullName evidence="7">EamA domain-containing protein</fullName>
    </recommendedName>
</protein>
<evidence type="ECO:0000256" key="3">
    <source>
        <dbReference type="ARBA" id="ARBA00022692"/>
    </source>
</evidence>
<evidence type="ECO:0000256" key="4">
    <source>
        <dbReference type="ARBA" id="ARBA00022989"/>
    </source>
</evidence>
<dbReference type="RefSeq" id="WP_191286094.1">
    <property type="nucleotide sequence ID" value="NZ_BNCH01000003.1"/>
</dbReference>
<comment type="similarity">
    <text evidence="2">Belongs to the drug/metabolite transporter (DMT) superfamily. 10 TMS drug/metabolite exporter (DME) (TC 2.A.7.3) family.</text>
</comment>
<comment type="caution">
    <text evidence="8">The sequence shown here is derived from an EMBL/GenBank/DDBJ whole genome shotgun (WGS) entry which is preliminary data.</text>
</comment>
<evidence type="ECO:0000313" key="8">
    <source>
        <dbReference type="EMBL" id="GHE97218.1"/>
    </source>
</evidence>
<feature type="transmembrane region" description="Helical" evidence="6">
    <location>
        <begin position="249"/>
        <end position="268"/>
    </location>
</feature>
<dbReference type="InterPro" id="IPR000620">
    <property type="entry name" value="EamA_dom"/>
</dbReference>
<feature type="domain" description="EamA" evidence="7">
    <location>
        <begin position="159"/>
        <end position="288"/>
    </location>
</feature>
<name>A0ABQ3J2W5_9RHOB</name>
<feature type="transmembrane region" description="Helical" evidence="6">
    <location>
        <begin position="189"/>
        <end position="210"/>
    </location>
</feature>
<evidence type="ECO:0000259" key="7">
    <source>
        <dbReference type="Pfam" id="PF00892"/>
    </source>
</evidence>
<feature type="transmembrane region" description="Helical" evidence="6">
    <location>
        <begin position="12"/>
        <end position="33"/>
    </location>
</feature>
<dbReference type="PANTHER" id="PTHR22911:SF6">
    <property type="entry name" value="SOLUTE CARRIER FAMILY 35 MEMBER G1"/>
    <property type="match status" value="1"/>
</dbReference>
<keyword evidence="9" id="KW-1185">Reference proteome</keyword>
<dbReference type="Proteomes" id="UP000609802">
    <property type="component" value="Unassembled WGS sequence"/>
</dbReference>
<feature type="transmembrane region" description="Helical" evidence="6">
    <location>
        <begin position="216"/>
        <end position="237"/>
    </location>
</feature>
<dbReference type="SUPFAM" id="SSF103481">
    <property type="entry name" value="Multidrug resistance efflux transporter EmrE"/>
    <property type="match status" value="2"/>
</dbReference>
<feature type="transmembrane region" description="Helical" evidence="6">
    <location>
        <begin position="133"/>
        <end position="153"/>
    </location>
</feature>
<evidence type="ECO:0000256" key="5">
    <source>
        <dbReference type="ARBA" id="ARBA00023136"/>
    </source>
</evidence>
<feature type="transmembrane region" description="Helical" evidence="6">
    <location>
        <begin position="159"/>
        <end position="177"/>
    </location>
</feature>
<keyword evidence="4 6" id="KW-1133">Transmembrane helix</keyword>
<keyword evidence="5 6" id="KW-0472">Membrane</keyword>
<dbReference type="Pfam" id="PF00892">
    <property type="entry name" value="EamA"/>
    <property type="match status" value="2"/>
</dbReference>
<evidence type="ECO:0000313" key="9">
    <source>
        <dbReference type="Proteomes" id="UP000609802"/>
    </source>
</evidence>
<comment type="subcellular location">
    <subcellularLocation>
        <location evidence="1">Membrane</location>
        <topology evidence="1">Multi-pass membrane protein</topology>
    </subcellularLocation>
</comment>
<evidence type="ECO:0000256" key="2">
    <source>
        <dbReference type="ARBA" id="ARBA00009853"/>
    </source>
</evidence>
<proteinExistence type="inferred from homology"/>
<feature type="transmembrane region" description="Helical" evidence="6">
    <location>
        <begin position="108"/>
        <end position="126"/>
    </location>
</feature>
<feature type="transmembrane region" description="Helical" evidence="6">
    <location>
        <begin position="53"/>
        <end position="70"/>
    </location>
</feature>
<feature type="transmembrane region" description="Helical" evidence="6">
    <location>
        <begin position="82"/>
        <end position="102"/>
    </location>
</feature>
<feature type="transmembrane region" description="Helical" evidence="6">
    <location>
        <begin position="274"/>
        <end position="290"/>
    </location>
</feature>
<sequence length="296" mass="30917">METRLAPAPHPPLAAAGFMLLAAALIAGTTLMAKLVGRPTLGEPLHPLQISHGRFLFAFLAISLVVAIKRPMLHSRNLPLHIARSVSGWAGISLMFAAVAFIPLADATAISFLNPVFAMLLAIPLLGERVGPWRWIAAAIALVGAVVLIRPGAGSFHPAALLALAAAMVMGFEITLIKSLTGREAPLQILWINNGIGLTVATLAVVWVWAPPTAAQWAALAALGGMMALAQTCFIQAMKRADASFAVPFSYATLVFAGLYDFGAFGVIPAPSSLAGAAIIIAGGVLLIWREGRQAR</sequence>
<reference evidence="9" key="1">
    <citation type="journal article" date="2019" name="Int. J. Syst. Evol. Microbiol.">
        <title>The Global Catalogue of Microorganisms (GCM) 10K type strain sequencing project: providing services to taxonomists for standard genome sequencing and annotation.</title>
        <authorList>
            <consortium name="The Broad Institute Genomics Platform"/>
            <consortium name="The Broad Institute Genome Sequencing Center for Infectious Disease"/>
            <person name="Wu L."/>
            <person name="Ma J."/>
        </authorList>
    </citation>
    <scope>NUCLEOTIDE SEQUENCE [LARGE SCALE GENOMIC DNA]</scope>
    <source>
        <strain evidence="9">KCTC 42443</strain>
    </source>
</reference>
<accession>A0ABQ3J2W5</accession>
<keyword evidence="3 6" id="KW-0812">Transmembrane</keyword>
<dbReference type="PANTHER" id="PTHR22911">
    <property type="entry name" value="ACYL-MALONYL CONDENSING ENZYME-RELATED"/>
    <property type="match status" value="1"/>
</dbReference>